<dbReference type="InterPro" id="IPR009045">
    <property type="entry name" value="Zn_M74/Hedgehog-like"/>
</dbReference>
<dbReference type="InterPro" id="IPR039561">
    <property type="entry name" value="Peptidase_M15C"/>
</dbReference>
<reference evidence="2 3" key="1">
    <citation type="journal article" date="2013" name="J. Microbiol.">
        <title>Mucilaginibacter ginsenosidivorax sp. nov., with ginsenoside converting activity isolated from sediment.</title>
        <authorList>
            <person name="Kim J.K."/>
            <person name="Choi T.E."/>
            <person name="Liu Q.M."/>
            <person name="Park H.Y."/>
            <person name="Yi T.H."/>
            <person name="Yoon M.H."/>
            <person name="Kim S.C."/>
            <person name="Im W.T."/>
        </authorList>
    </citation>
    <scope>NUCLEOTIDE SEQUENCE [LARGE SCALE GENOMIC DNA]</scope>
    <source>
        <strain evidence="2 3">KHI28</strain>
    </source>
</reference>
<dbReference type="RefSeq" id="WP_147060148.1">
    <property type="nucleotide sequence ID" value="NZ_CP042437.1"/>
</dbReference>
<dbReference type="GO" id="GO:0008233">
    <property type="term" value="F:peptidase activity"/>
    <property type="evidence" value="ECO:0007669"/>
    <property type="project" value="InterPro"/>
</dbReference>
<dbReference type="Pfam" id="PF13539">
    <property type="entry name" value="Peptidase_M15_4"/>
    <property type="match status" value="1"/>
</dbReference>
<dbReference type="OrthoDB" id="9799970at2"/>
<evidence type="ECO:0000259" key="1">
    <source>
        <dbReference type="Pfam" id="PF13539"/>
    </source>
</evidence>
<gene>
    <name evidence="2" type="ORF">FSB76_30120</name>
</gene>
<sequence>MSKKPSITPDQAKNIAWYLQPVDLDTLLPINVGLRSAQEATMISVLGSPQLPLTTVDQPGKASPLVKKLASTLNISPLIIANGIKPSVQSLNAILTKAFMQEQAAGHDLKSVLSSAYNMLNVRYRKPPKGPPSTQISNHAWGTAIDFKIITQDFLGDTHSTIPKYIEVLLPLFNEAGWYSGISFHDTMHFEVSDGTIHQWSAEGKFKI</sequence>
<dbReference type="EMBL" id="CP042437">
    <property type="protein sequence ID" value="QEC80007.1"/>
    <property type="molecule type" value="Genomic_DNA"/>
</dbReference>
<accession>A0A5B8W992</accession>
<dbReference type="Proteomes" id="UP000321362">
    <property type="component" value="Chromosome"/>
</dbReference>
<name>A0A5B8W992_9SPHI</name>
<organism evidence="2 3">
    <name type="scientific">Mucilaginibacter ginsenosidivorax</name>
    <dbReference type="NCBI Taxonomy" id="862126"/>
    <lineage>
        <taxon>Bacteria</taxon>
        <taxon>Pseudomonadati</taxon>
        <taxon>Bacteroidota</taxon>
        <taxon>Sphingobacteriia</taxon>
        <taxon>Sphingobacteriales</taxon>
        <taxon>Sphingobacteriaceae</taxon>
        <taxon>Mucilaginibacter</taxon>
    </lineage>
</organism>
<dbReference type="SUPFAM" id="SSF55166">
    <property type="entry name" value="Hedgehog/DD-peptidase"/>
    <property type="match status" value="1"/>
</dbReference>
<evidence type="ECO:0000313" key="2">
    <source>
        <dbReference type="EMBL" id="QEC80007.1"/>
    </source>
</evidence>
<evidence type="ECO:0000313" key="3">
    <source>
        <dbReference type="Proteomes" id="UP000321362"/>
    </source>
</evidence>
<protein>
    <submittedName>
        <fullName evidence="2">M15 family metallopeptidase</fullName>
    </submittedName>
</protein>
<proteinExistence type="predicted"/>
<feature type="domain" description="Peptidase M15C" evidence="1">
    <location>
        <begin position="133"/>
        <end position="192"/>
    </location>
</feature>
<dbReference type="AlphaFoldDB" id="A0A5B8W992"/>
<keyword evidence="3" id="KW-1185">Reference proteome</keyword>
<dbReference type="KEGG" id="mgk:FSB76_30120"/>
<dbReference type="Gene3D" id="3.30.1380.10">
    <property type="match status" value="1"/>
</dbReference>